<proteinExistence type="predicted"/>
<accession>A0A8K0P910</accession>
<evidence type="ECO:0000313" key="2">
    <source>
        <dbReference type="Proteomes" id="UP000792457"/>
    </source>
</evidence>
<gene>
    <name evidence="1" type="ORF">J437_LFUL002888</name>
</gene>
<reference evidence="1" key="2">
    <citation type="submission" date="2017-10" db="EMBL/GenBank/DDBJ databases">
        <title>Ladona fulva Genome sequencing and assembly.</title>
        <authorList>
            <person name="Murali S."/>
            <person name="Richards S."/>
            <person name="Bandaranaike D."/>
            <person name="Bellair M."/>
            <person name="Blankenburg K."/>
            <person name="Chao H."/>
            <person name="Dinh H."/>
            <person name="Doddapaneni H."/>
            <person name="Dugan-Rocha S."/>
            <person name="Elkadiri S."/>
            <person name="Gnanaolivu R."/>
            <person name="Hernandez B."/>
            <person name="Skinner E."/>
            <person name="Javaid M."/>
            <person name="Lee S."/>
            <person name="Li M."/>
            <person name="Ming W."/>
            <person name="Munidasa M."/>
            <person name="Muniz J."/>
            <person name="Nguyen L."/>
            <person name="Hughes D."/>
            <person name="Osuji N."/>
            <person name="Pu L.-L."/>
            <person name="Puazo M."/>
            <person name="Qu C."/>
            <person name="Quiroz J."/>
            <person name="Raj R."/>
            <person name="Weissenberger G."/>
            <person name="Xin Y."/>
            <person name="Zou X."/>
            <person name="Han Y."/>
            <person name="Worley K."/>
            <person name="Muzny D."/>
            <person name="Gibbs R."/>
        </authorList>
    </citation>
    <scope>NUCLEOTIDE SEQUENCE</scope>
    <source>
        <strain evidence="1">Sampled in the wild</strain>
    </source>
</reference>
<protein>
    <submittedName>
        <fullName evidence="1">Uncharacterized protein</fullName>
    </submittedName>
</protein>
<organism evidence="1 2">
    <name type="scientific">Ladona fulva</name>
    <name type="common">Scarce chaser dragonfly</name>
    <name type="synonym">Libellula fulva</name>
    <dbReference type="NCBI Taxonomy" id="123851"/>
    <lineage>
        <taxon>Eukaryota</taxon>
        <taxon>Metazoa</taxon>
        <taxon>Ecdysozoa</taxon>
        <taxon>Arthropoda</taxon>
        <taxon>Hexapoda</taxon>
        <taxon>Insecta</taxon>
        <taxon>Pterygota</taxon>
        <taxon>Palaeoptera</taxon>
        <taxon>Odonata</taxon>
        <taxon>Epiprocta</taxon>
        <taxon>Anisoptera</taxon>
        <taxon>Libelluloidea</taxon>
        <taxon>Libellulidae</taxon>
        <taxon>Ladona</taxon>
    </lineage>
</organism>
<sequence>MVLSGGVNIVVFGMAAPAACTRFSDNYDLKEELGNLRMPFTNGRDRFNLFDEGVSGPKVRGRAKEGWLYEWDALRRTHVF</sequence>
<dbReference type="Proteomes" id="UP000792457">
    <property type="component" value="Unassembled WGS sequence"/>
</dbReference>
<evidence type="ECO:0000313" key="1">
    <source>
        <dbReference type="EMBL" id="KAG8238431.1"/>
    </source>
</evidence>
<dbReference type="EMBL" id="KZ309354">
    <property type="protein sequence ID" value="KAG8238431.1"/>
    <property type="molecule type" value="Genomic_DNA"/>
</dbReference>
<name>A0A8K0P910_LADFU</name>
<comment type="caution">
    <text evidence="1">The sequence shown here is derived from an EMBL/GenBank/DDBJ whole genome shotgun (WGS) entry which is preliminary data.</text>
</comment>
<reference evidence="1" key="1">
    <citation type="submission" date="2013-04" db="EMBL/GenBank/DDBJ databases">
        <authorList>
            <person name="Qu J."/>
            <person name="Murali S.C."/>
            <person name="Bandaranaike D."/>
            <person name="Bellair M."/>
            <person name="Blankenburg K."/>
            <person name="Chao H."/>
            <person name="Dinh H."/>
            <person name="Doddapaneni H."/>
            <person name="Downs B."/>
            <person name="Dugan-Rocha S."/>
            <person name="Elkadiri S."/>
            <person name="Gnanaolivu R.D."/>
            <person name="Hernandez B."/>
            <person name="Javaid M."/>
            <person name="Jayaseelan J.C."/>
            <person name="Lee S."/>
            <person name="Li M."/>
            <person name="Ming W."/>
            <person name="Munidasa M."/>
            <person name="Muniz J."/>
            <person name="Nguyen L."/>
            <person name="Ongeri F."/>
            <person name="Osuji N."/>
            <person name="Pu L.-L."/>
            <person name="Puazo M."/>
            <person name="Qu C."/>
            <person name="Quiroz J."/>
            <person name="Raj R."/>
            <person name="Weissenberger G."/>
            <person name="Xin Y."/>
            <person name="Zou X."/>
            <person name="Han Y."/>
            <person name="Richards S."/>
            <person name="Worley K."/>
            <person name="Muzny D."/>
            <person name="Gibbs R."/>
        </authorList>
    </citation>
    <scope>NUCLEOTIDE SEQUENCE</scope>
    <source>
        <strain evidence="1">Sampled in the wild</strain>
    </source>
</reference>
<dbReference type="OrthoDB" id="8196645at2759"/>
<keyword evidence="2" id="KW-1185">Reference proteome</keyword>
<dbReference type="AlphaFoldDB" id="A0A8K0P910"/>